<dbReference type="GO" id="GO:0016020">
    <property type="term" value="C:membrane"/>
    <property type="evidence" value="ECO:0007669"/>
    <property type="project" value="UniProtKB-SubCell"/>
</dbReference>
<protein>
    <recommendedName>
        <fullName evidence="6">WAT1-related protein</fullName>
    </recommendedName>
</protein>
<dbReference type="AlphaFoldDB" id="A0A8S0PAF9"/>
<comment type="caution">
    <text evidence="8">The sequence shown here is derived from an EMBL/GenBank/DDBJ whole genome shotgun (WGS) entry which is preliminary data.</text>
</comment>
<feature type="transmembrane region" description="Helical" evidence="6">
    <location>
        <begin position="67"/>
        <end position="89"/>
    </location>
</feature>
<evidence type="ECO:0000313" key="8">
    <source>
        <dbReference type="EMBL" id="CAA2934768.1"/>
    </source>
</evidence>
<feature type="transmembrane region" description="Helical" evidence="6">
    <location>
        <begin position="39"/>
        <end position="60"/>
    </location>
</feature>
<keyword evidence="9" id="KW-1185">Reference proteome</keyword>
<sequence length="355" mass="38231">MGVLESAAAPYMGMVLATTAQVGLILISKQAMANGMTNYIFVAYSNLLASVILLPLALLIHRSNRPPLTFSLICGLFSLGVLGCLAQLTGYTGINYTNAEFASAMLNLIPGFTFILALIFGMEKLACRRASFQAKTIGTVVSIVGAFIVTLYKGPQILTSQSASRLLDNFIRTPQSSWILGGLFLAVDCAVSSGYIIVQALILKKYPAELIIVFFYCLFAAILSTVVSLIVDRDLSAWSLQPNIRLIAVLYSGVFGSAFQVSVTAWCLHRRGPLFVAVFHPLSIVISAALGIILLGDILCLGSLIGSIIIVIGFYSVMWGKSKEVEVVDDNVLRSSESRTENFPLLPAKDEEINA</sequence>
<comment type="similarity">
    <text evidence="2 6">Belongs to the drug/metabolite transporter (DMT) superfamily. Plant drug/metabolite exporter (P-DME) (TC 2.A.7.4) family.</text>
</comment>
<feature type="transmembrane region" description="Helical" evidence="6">
    <location>
        <begin position="301"/>
        <end position="319"/>
    </location>
</feature>
<feature type="transmembrane region" description="Helical" evidence="6">
    <location>
        <begin position="178"/>
        <end position="198"/>
    </location>
</feature>
<feature type="transmembrane region" description="Helical" evidence="6">
    <location>
        <begin position="132"/>
        <end position="152"/>
    </location>
</feature>
<dbReference type="Proteomes" id="UP000594638">
    <property type="component" value="Unassembled WGS sequence"/>
</dbReference>
<evidence type="ECO:0000256" key="1">
    <source>
        <dbReference type="ARBA" id="ARBA00004141"/>
    </source>
</evidence>
<evidence type="ECO:0000256" key="6">
    <source>
        <dbReference type="RuleBase" id="RU363077"/>
    </source>
</evidence>
<feature type="transmembrane region" description="Helical" evidence="6">
    <location>
        <begin position="7"/>
        <end position="27"/>
    </location>
</feature>
<reference evidence="8 9" key="1">
    <citation type="submission" date="2019-12" db="EMBL/GenBank/DDBJ databases">
        <authorList>
            <person name="Alioto T."/>
            <person name="Alioto T."/>
            <person name="Gomez Garrido J."/>
        </authorList>
    </citation>
    <scope>NUCLEOTIDE SEQUENCE [LARGE SCALE GENOMIC DNA]</scope>
</reference>
<evidence type="ECO:0000259" key="7">
    <source>
        <dbReference type="Pfam" id="PF00892"/>
    </source>
</evidence>
<dbReference type="EMBL" id="CACTIH010000018">
    <property type="protein sequence ID" value="CAA2934768.1"/>
    <property type="molecule type" value="Genomic_DNA"/>
</dbReference>
<feature type="domain" description="EamA" evidence="7">
    <location>
        <begin position="181"/>
        <end position="317"/>
    </location>
</feature>
<gene>
    <name evidence="8" type="ORF">OLEA9_A068069</name>
</gene>
<proteinExistence type="inferred from homology"/>
<dbReference type="InterPro" id="IPR000620">
    <property type="entry name" value="EamA_dom"/>
</dbReference>
<name>A0A8S0PAF9_OLEEU</name>
<accession>A0A8S0PAF9</accession>
<feature type="transmembrane region" description="Helical" evidence="6">
    <location>
        <begin position="210"/>
        <end position="231"/>
    </location>
</feature>
<evidence type="ECO:0000256" key="5">
    <source>
        <dbReference type="ARBA" id="ARBA00023136"/>
    </source>
</evidence>
<feature type="transmembrane region" description="Helical" evidence="6">
    <location>
        <begin position="274"/>
        <end position="295"/>
    </location>
</feature>
<dbReference type="Gramene" id="OE9A068069T1">
    <property type="protein sequence ID" value="OE9A068069C1"/>
    <property type="gene ID" value="OE9A068069"/>
</dbReference>
<evidence type="ECO:0000313" key="9">
    <source>
        <dbReference type="Proteomes" id="UP000594638"/>
    </source>
</evidence>
<dbReference type="Pfam" id="PF00892">
    <property type="entry name" value="EamA"/>
    <property type="match status" value="2"/>
</dbReference>
<dbReference type="InterPro" id="IPR037185">
    <property type="entry name" value="EmrE-like"/>
</dbReference>
<feature type="transmembrane region" description="Helical" evidence="6">
    <location>
        <begin position="101"/>
        <end position="120"/>
    </location>
</feature>
<dbReference type="GO" id="GO:0022857">
    <property type="term" value="F:transmembrane transporter activity"/>
    <property type="evidence" value="ECO:0007669"/>
    <property type="project" value="InterPro"/>
</dbReference>
<dbReference type="SUPFAM" id="SSF103481">
    <property type="entry name" value="Multidrug resistance efflux transporter EmrE"/>
    <property type="match status" value="2"/>
</dbReference>
<keyword evidence="5 6" id="KW-0472">Membrane</keyword>
<comment type="subcellular location">
    <subcellularLocation>
        <location evidence="1 6">Membrane</location>
        <topology evidence="1 6">Multi-pass membrane protein</topology>
    </subcellularLocation>
</comment>
<dbReference type="InterPro" id="IPR030184">
    <property type="entry name" value="WAT1-related"/>
</dbReference>
<organism evidence="8 9">
    <name type="scientific">Olea europaea subsp. europaea</name>
    <dbReference type="NCBI Taxonomy" id="158383"/>
    <lineage>
        <taxon>Eukaryota</taxon>
        <taxon>Viridiplantae</taxon>
        <taxon>Streptophyta</taxon>
        <taxon>Embryophyta</taxon>
        <taxon>Tracheophyta</taxon>
        <taxon>Spermatophyta</taxon>
        <taxon>Magnoliopsida</taxon>
        <taxon>eudicotyledons</taxon>
        <taxon>Gunneridae</taxon>
        <taxon>Pentapetalae</taxon>
        <taxon>asterids</taxon>
        <taxon>lamiids</taxon>
        <taxon>Lamiales</taxon>
        <taxon>Oleaceae</taxon>
        <taxon>Oleeae</taxon>
        <taxon>Olea</taxon>
    </lineage>
</organism>
<dbReference type="OrthoDB" id="1728340at2759"/>
<evidence type="ECO:0000256" key="4">
    <source>
        <dbReference type="ARBA" id="ARBA00022989"/>
    </source>
</evidence>
<feature type="transmembrane region" description="Helical" evidence="6">
    <location>
        <begin position="243"/>
        <end position="267"/>
    </location>
</feature>
<feature type="domain" description="EamA" evidence="7">
    <location>
        <begin position="14"/>
        <end position="150"/>
    </location>
</feature>
<evidence type="ECO:0000256" key="2">
    <source>
        <dbReference type="ARBA" id="ARBA00007635"/>
    </source>
</evidence>
<keyword evidence="4 6" id="KW-1133">Transmembrane helix</keyword>
<dbReference type="PANTHER" id="PTHR31218">
    <property type="entry name" value="WAT1-RELATED PROTEIN"/>
    <property type="match status" value="1"/>
</dbReference>
<evidence type="ECO:0000256" key="3">
    <source>
        <dbReference type="ARBA" id="ARBA00022692"/>
    </source>
</evidence>
<keyword evidence="3 6" id="KW-0812">Transmembrane</keyword>